<dbReference type="EMBL" id="CP144699">
    <property type="protein sequence ID" value="WVZ21493.1"/>
    <property type="molecule type" value="Genomic_DNA"/>
</dbReference>
<dbReference type="InterPro" id="IPR025846">
    <property type="entry name" value="TBL_N"/>
</dbReference>
<feature type="compositionally biased region" description="Basic and acidic residues" evidence="7">
    <location>
        <begin position="26"/>
        <end position="39"/>
    </location>
</feature>
<comment type="subcellular location">
    <subcellularLocation>
        <location evidence="1">Membrane</location>
        <topology evidence="1">Single-pass membrane protein</topology>
    </subcellularLocation>
</comment>
<feature type="compositionally biased region" description="Basic and acidic residues" evidence="7">
    <location>
        <begin position="101"/>
        <end position="113"/>
    </location>
</feature>
<dbReference type="GO" id="GO:0005794">
    <property type="term" value="C:Golgi apparatus"/>
    <property type="evidence" value="ECO:0007669"/>
    <property type="project" value="TreeGrafter"/>
</dbReference>
<keyword evidence="6 8" id="KW-0472">Membrane</keyword>
<feature type="region of interest" description="Disordered" evidence="7">
    <location>
        <begin position="91"/>
        <end position="139"/>
    </location>
</feature>
<dbReference type="Proteomes" id="UP001374535">
    <property type="component" value="Chromosome 2"/>
</dbReference>
<evidence type="ECO:0000313" key="11">
    <source>
        <dbReference type="EMBL" id="WVZ21493.1"/>
    </source>
</evidence>
<feature type="compositionally biased region" description="Basic and acidic residues" evidence="7">
    <location>
        <begin position="50"/>
        <end position="64"/>
    </location>
</feature>
<dbReference type="PANTHER" id="PTHR32285:SF63">
    <property type="entry name" value="OS01G0880400 PROTEIN"/>
    <property type="match status" value="1"/>
</dbReference>
<dbReference type="Pfam" id="PF14416">
    <property type="entry name" value="PMR5N"/>
    <property type="match status" value="1"/>
</dbReference>
<feature type="domain" description="Trichome birefringence-like N-terminal" evidence="10">
    <location>
        <begin position="259"/>
        <end position="311"/>
    </location>
</feature>
<evidence type="ECO:0000259" key="10">
    <source>
        <dbReference type="Pfam" id="PF14416"/>
    </source>
</evidence>
<comment type="similarity">
    <text evidence="2">Belongs to the PC-esterase family. TBL subfamily.</text>
</comment>
<evidence type="ECO:0000256" key="3">
    <source>
        <dbReference type="ARBA" id="ARBA00022692"/>
    </source>
</evidence>
<evidence type="ECO:0000256" key="2">
    <source>
        <dbReference type="ARBA" id="ARBA00007727"/>
    </source>
</evidence>
<reference evidence="11 12" key="1">
    <citation type="journal article" date="2023" name="Life. Sci Alliance">
        <title>Evolutionary insights into 3D genome organization and epigenetic landscape of Vigna mungo.</title>
        <authorList>
            <person name="Junaid A."/>
            <person name="Singh B."/>
            <person name="Bhatia S."/>
        </authorList>
    </citation>
    <scope>NUCLEOTIDE SEQUENCE [LARGE SCALE GENOMIC DNA]</scope>
    <source>
        <strain evidence="11">Urdbean</strain>
    </source>
</reference>
<feature type="compositionally biased region" description="Acidic residues" evidence="7">
    <location>
        <begin position="114"/>
        <end position="139"/>
    </location>
</feature>
<evidence type="ECO:0000313" key="12">
    <source>
        <dbReference type="Proteomes" id="UP001374535"/>
    </source>
</evidence>
<gene>
    <name evidence="11" type="ORF">V8G54_008815</name>
</gene>
<keyword evidence="4" id="KW-0735">Signal-anchor</keyword>
<dbReference type="GO" id="GO:0016020">
    <property type="term" value="C:membrane"/>
    <property type="evidence" value="ECO:0007669"/>
    <property type="project" value="UniProtKB-SubCell"/>
</dbReference>
<keyword evidence="12" id="KW-1185">Reference proteome</keyword>
<organism evidence="11 12">
    <name type="scientific">Vigna mungo</name>
    <name type="common">Black gram</name>
    <name type="synonym">Phaseolus mungo</name>
    <dbReference type="NCBI Taxonomy" id="3915"/>
    <lineage>
        <taxon>Eukaryota</taxon>
        <taxon>Viridiplantae</taxon>
        <taxon>Streptophyta</taxon>
        <taxon>Embryophyta</taxon>
        <taxon>Tracheophyta</taxon>
        <taxon>Spermatophyta</taxon>
        <taxon>Magnoliopsida</taxon>
        <taxon>eudicotyledons</taxon>
        <taxon>Gunneridae</taxon>
        <taxon>Pentapetalae</taxon>
        <taxon>rosids</taxon>
        <taxon>fabids</taxon>
        <taxon>Fabales</taxon>
        <taxon>Fabaceae</taxon>
        <taxon>Papilionoideae</taxon>
        <taxon>50 kb inversion clade</taxon>
        <taxon>NPAAA clade</taxon>
        <taxon>indigoferoid/millettioid clade</taxon>
        <taxon>Phaseoleae</taxon>
        <taxon>Vigna</taxon>
    </lineage>
</organism>
<dbReference type="InterPro" id="IPR029962">
    <property type="entry name" value="TBL"/>
</dbReference>
<evidence type="ECO:0000256" key="1">
    <source>
        <dbReference type="ARBA" id="ARBA00004167"/>
    </source>
</evidence>
<proteinExistence type="inferred from homology"/>
<sequence>MEDIQGHGNGEQVCREMEDGEGELQPEGHGDVEQVGREMEDGEGVVQPEVVKEIENGDYGEVHNVEEEEVHDAYEAKVHDVHDFELQDVHKDEDEDEDEGGHDGDDVGGHDAENDVDDKDEDVDDGEYEDENVDDCMSEESESLVDFRTLFSRAFGYGHKVVKGDCSAWIFVSSNGLVTVGSFLFFLLVISWVYLFAFPTPPTVIKSYETSNGSVSPVQSHDIPNSSQLSVQGHDIPNSSHPFAQSYDEILKSNFSMDTCNVFEGSWVRDDSYPLYDASHCPFAERGFNCLANGRKDRGYTKWRWKPKNCEIPKFDARRILEQLRGKRVVFVGDSLSRTQWESLICLLMTGVENKKSVYEIKGNKITKQIRFLGVRFSTFDVRVDFYRSVFLVKPGSVPRHAPQRVKTTLRLDKIDDISNEWIDSDFLIFNSGHWWTRTKLFDIYSTRNSFSLNGNVIPMVGNSLKLGMSINSAFKTALLSWASWVENAIDTNRTRVFFRTFESSHWSGQNHNSCKVTQKPWKRTNGKERSPISDMISKVVKNMSTPVTVLHVTPMTAYRSDGHVGTWSDKPSVPDCSHWCLPGVPDMWNEILLSYLLPKEEAN</sequence>
<evidence type="ECO:0000256" key="7">
    <source>
        <dbReference type="SAM" id="MobiDB-lite"/>
    </source>
</evidence>
<feature type="domain" description="Trichome birefringence-like C-terminal" evidence="9">
    <location>
        <begin position="312"/>
        <end position="595"/>
    </location>
</feature>
<accession>A0AAQ3P4U2</accession>
<dbReference type="Pfam" id="PF13839">
    <property type="entry name" value="PC-Esterase"/>
    <property type="match status" value="1"/>
</dbReference>
<evidence type="ECO:0000256" key="8">
    <source>
        <dbReference type="SAM" id="Phobius"/>
    </source>
</evidence>
<evidence type="ECO:0000256" key="6">
    <source>
        <dbReference type="ARBA" id="ARBA00023136"/>
    </source>
</evidence>
<feature type="transmembrane region" description="Helical" evidence="8">
    <location>
        <begin position="177"/>
        <end position="197"/>
    </location>
</feature>
<protein>
    <recommendedName>
        <fullName evidence="13">Trichome birefringence-like N-terminal domain-containing protein</fullName>
    </recommendedName>
</protein>
<keyword evidence="3 8" id="KW-0812">Transmembrane</keyword>
<evidence type="ECO:0000256" key="4">
    <source>
        <dbReference type="ARBA" id="ARBA00022968"/>
    </source>
</evidence>
<evidence type="ECO:0000256" key="5">
    <source>
        <dbReference type="ARBA" id="ARBA00022989"/>
    </source>
</evidence>
<evidence type="ECO:0000259" key="9">
    <source>
        <dbReference type="Pfam" id="PF13839"/>
    </source>
</evidence>
<dbReference type="GO" id="GO:0016413">
    <property type="term" value="F:O-acetyltransferase activity"/>
    <property type="evidence" value="ECO:0007669"/>
    <property type="project" value="InterPro"/>
</dbReference>
<keyword evidence="5 8" id="KW-1133">Transmembrane helix</keyword>
<dbReference type="PANTHER" id="PTHR32285">
    <property type="entry name" value="PROTEIN TRICHOME BIREFRINGENCE-LIKE 9-RELATED"/>
    <property type="match status" value="1"/>
</dbReference>
<evidence type="ECO:0008006" key="13">
    <source>
        <dbReference type="Google" id="ProtNLM"/>
    </source>
</evidence>
<name>A0AAQ3P4U2_VIGMU</name>
<dbReference type="InterPro" id="IPR026057">
    <property type="entry name" value="TBL_C"/>
</dbReference>
<dbReference type="AlphaFoldDB" id="A0AAQ3P4U2"/>
<feature type="region of interest" description="Disordered" evidence="7">
    <location>
        <begin position="1"/>
        <end position="64"/>
    </location>
</feature>